<organism evidence="2 3">
    <name type="scientific">Ficus carica</name>
    <name type="common">Common fig</name>
    <dbReference type="NCBI Taxonomy" id="3494"/>
    <lineage>
        <taxon>Eukaryota</taxon>
        <taxon>Viridiplantae</taxon>
        <taxon>Streptophyta</taxon>
        <taxon>Embryophyta</taxon>
        <taxon>Tracheophyta</taxon>
        <taxon>Spermatophyta</taxon>
        <taxon>Magnoliopsida</taxon>
        <taxon>eudicotyledons</taxon>
        <taxon>Gunneridae</taxon>
        <taxon>Pentapetalae</taxon>
        <taxon>rosids</taxon>
        <taxon>fabids</taxon>
        <taxon>Rosales</taxon>
        <taxon>Moraceae</taxon>
        <taxon>Ficeae</taxon>
        <taxon>Ficus</taxon>
    </lineage>
</organism>
<protein>
    <submittedName>
        <fullName evidence="2">Uncharacterized protein</fullName>
    </submittedName>
</protein>
<evidence type="ECO:0000256" key="1">
    <source>
        <dbReference type="SAM" id="MobiDB-lite"/>
    </source>
</evidence>
<feature type="compositionally biased region" description="Basic and acidic residues" evidence="1">
    <location>
        <begin position="109"/>
        <end position="120"/>
    </location>
</feature>
<accession>A0AA88D4U3</accession>
<sequence>MPKISDTTLDVITWTKLVLHSHFMSGHLQKEKYLEVMGTSVGCLPRALRYLSVPRGLGCSGDPVGLNFECSWQVDMLQVYRHRGGHRVSLTMLRRPALGVKAGARTGRHNADSKGPRARAEYNSGPRSVAWSGVAGPESDQLVVCEGEEQYTGGGGRSIRFLGKG</sequence>
<proteinExistence type="predicted"/>
<gene>
    <name evidence="2" type="ORF">TIFTF001_010867</name>
</gene>
<dbReference type="EMBL" id="BTGU01000013">
    <property type="protein sequence ID" value="GMN41637.1"/>
    <property type="molecule type" value="Genomic_DNA"/>
</dbReference>
<name>A0AA88D4U3_FICCA</name>
<comment type="caution">
    <text evidence="2">The sequence shown here is derived from an EMBL/GenBank/DDBJ whole genome shotgun (WGS) entry which is preliminary data.</text>
</comment>
<evidence type="ECO:0000313" key="2">
    <source>
        <dbReference type="EMBL" id="GMN41637.1"/>
    </source>
</evidence>
<reference evidence="2" key="1">
    <citation type="submission" date="2023-07" db="EMBL/GenBank/DDBJ databases">
        <title>draft genome sequence of fig (Ficus carica).</title>
        <authorList>
            <person name="Takahashi T."/>
            <person name="Nishimura K."/>
        </authorList>
    </citation>
    <scope>NUCLEOTIDE SEQUENCE</scope>
</reference>
<keyword evidence="3" id="KW-1185">Reference proteome</keyword>
<dbReference type="Proteomes" id="UP001187192">
    <property type="component" value="Unassembled WGS sequence"/>
</dbReference>
<dbReference type="AlphaFoldDB" id="A0AA88D4U3"/>
<evidence type="ECO:0000313" key="3">
    <source>
        <dbReference type="Proteomes" id="UP001187192"/>
    </source>
</evidence>
<feature type="region of interest" description="Disordered" evidence="1">
    <location>
        <begin position="104"/>
        <end position="123"/>
    </location>
</feature>